<evidence type="ECO:0000256" key="2">
    <source>
        <dbReference type="ARBA" id="ARBA00013457"/>
    </source>
</evidence>
<keyword evidence="7" id="KW-1185">Reference proteome</keyword>
<keyword evidence="4" id="KW-0288">FMN</keyword>
<sequence length="323" mass="34578">MENRVQSLLMCRLPIVQGGLAYVGNGELAGAISRAGGFGQVGSAGRTPRQMLDEIDKAEISAAGAPFGVNLPLSEHSDREAYVEAILENAHRLRAVSLSAGNPRPYIERLKRAGLIVIALVSTPLQAQKAEASGADLLVAEGYEAGGHNGPGEWTTMALIPAVARAVKVPILAAGGIASGEGIVAALALGASGVQMGTRFVATKECVAHENYKKELIKRTADDTRVIERSRGRVTRVLQSAHVDDILKVEMRQHSEDELYAMVRGERNRMAAIGGVLEEGYVNCGQGVSLIYDVPTVEELFKRLMDEMQQASQRVCGIDARFF</sequence>
<dbReference type="GO" id="GO:0018580">
    <property type="term" value="F:nitronate monooxygenase activity"/>
    <property type="evidence" value="ECO:0007669"/>
    <property type="project" value="InterPro"/>
</dbReference>
<dbReference type="OrthoDB" id="9778912at2"/>
<dbReference type="PANTHER" id="PTHR32332">
    <property type="entry name" value="2-NITROPROPANE DIOXYGENASE"/>
    <property type="match status" value="1"/>
</dbReference>
<evidence type="ECO:0000256" key="3">
    <source>
        <dbReference type="ARBA" id="ARBA00022630"/>
    </source>
</evidence>
<dbReference type="PANTHER" id="PTHR32332:SF20">
    <property type="entry name" value="2-NITROPROPANE DIOXYGENASE-LIKE PROTEIN"/>
    <property type="match status" value="1"/>
</dbReference>
<evidence type="ECO:0000256" key="5">
    <source>
        <dbReference type="ARBA" id="ARBA00023002"/>
    </source>
</evidence>
<dbReference type="Proteomes" id="UP000053557">
    <property type="component" value="Unassembled WGS sequence"/>
</dbReference>
<dbReference type="EMBL" id="LPVJ01000009">
    <property type="protein sequence ID" value="KUO96652.1"/>
    <property type="molecule type" value="Genomic_DNA"/>
</dbReference>
<dbReference type="SUPFAM" id="SSF51412">
    <property type="entry name" value="Inosine monophosphate dehydrogenase (IMPDH)"/>
    <property type="match status" value="1"/>
</dbReference>
<dbReference type="InterPro" id="IPR004136">
    <property type="entry name" value="NMO"/>
</dbReference>
<dbReference type="Gene3D" id="3.20.20.70">
    <property type="entry name" value="Aldolase class I"/>
    <property type="match status" value="1"/>
</dbReference>
<comment type="function">
    <text evidence="1">Nitronate monooxygenase that uses molecular oxygen to catalyze the oxidative denitrification of alkyl nitronates. Acts on propionate 3-nitronate (P3N), the presumed physiological substrate. Probably functions in the detoxification of P3N, a metabolic poison produced by plants and fungi as a defense mechanism.</text>
</comment>
<evidence type="ECO:0000313" key="6">
    <source>
        <dbReference type="EMBL" id="KUO96652.1"/>
    </source>
</evidence>
<evidence type="ECO:0000256" key="1">
    <source>
        <dbReference type="ARBA" id="ARBA00003535"/>
    </source>
</evidence>
<keyword evidence="5" id="KW-0560">Oxidoreductase</keyword>
<dbReference type="AlphaFoldDB" id="A0A101XSC3"/>
<protein>
    <recommendedName>
        <fullName evidence="2">Probable nitronate monooxygenase</fullName>
    </recommendedName>
</protein>
<name>A0A101XSC3_9BACL</name>
<gene>
    <name evidence="6" type="ORF">ATW55_07425</name>
</gene>
<organism evidence="6 7">
    <name type="scientific">Ferroacidibacillus organovorans</name>
    <dbReference type="NCBI Taxonomy" id="1765683"/>
    <lineage>
        <taxon>Bacteria</taxon>
        <taxon>Bacillati</taxon>
        <taxon>Bacillota</taxon>
        <taxon>Bacilli</taxon>
        <taxon>Bacillales</taxon>
        <taxon>Alicyclobacillaceae</taxon>
        <taxon>Ferroacidibacillus</taxon>
    </lineage>
</organism>
<reference evidence="6 7" key="1">
    <citation type="submission" date="2015-12" db="EMBL/GenBank/DDBJ databases">
        <title>Draft genome sequence of Acidibacillus ferrooxidans ITV001, isolated from a chalcopyrite acid mine drainage site in Brazil.</title>
        <authorList>
            <person name="Dall'Agnol H."/>
            <person name="Nancucheo I."/>
            <person name="Johnson B."/>
            <person name="Oliveira R."/>
            <person name="Leite L."/>
            <person name="Pylro V."/>
            <person name="Nunes G.L."/>
            <person name="Tzotzos G."/>
            <person name="Fernandes G.R."/>
            <person name="Dutra J."/>
            <person name="Orellana S.C."/>
            <person name="Oliveira G."/>
        </authorList>
    </citation>
    <scope>NUCLEOTIDE SEQUENCE [LARGE SCALE GENOMIC DNA]</scope>
    <source>
        <strain evidence="7">ITV01</strain>
    </source>
</reference>
<proteinExistence type="predicted"/>
<evidence type="ECO:0000313" key="7">
    <source>
        <dbReference type="Proteomes" id="UP000053557"/>
    </source>
</evidence>
<accession>A0A101XSC3</accession>
<dbReference type="RefSeq" id="WP_067712177.1">
    <property type="nucleotide sequence ID" value="NZ_LPVJ01000009.1"/>
</dbReference>
<comment type="caution">
    <text evidence="6">The sequence shown here is derived from an EMBL/GenBank/DDBJ whole genome shotgun (WGS) entry which is preliminary data.</text>
</comment>
<evidence type="ECO:0000256" key="4">
    <source>
        <dbReference type="ARBA" id="ARBA00022643"/>
    </source>
</evidence>
<dbReference type="CDD" id="cd04730">
    <property type="entry name" value="NPD_like"/>
    <property type="match status" value="1"/>
</dbReference>
<keyword evidence="3" id="KW-0285">Flavoprotein</keyword>
<dbReference type="InterPro" id="IPR013785">
    <property type="entry name" value="Aldolase_TIM"/>
</dbReference>
<dbReference type="Pfam" id="PF03060">
    <property type="entry name" value="NMO"/>
    <property type="match status" value="1"/>
</dbReference>